<comment type="catalytic activity">
    <reaction evidence="6">
        <text>a hydroperoxide + [thioredoxin]-dithiol = an alcohol + [thioredoxin]-disulfide + H2O</text>
        <dbReference type="Rhea" id="RHEA:62620"/>
        <dbReference type="Rhea" id="RHEA-COMP:10698"/>
        <dbReference type="Rhea" id="RHEA-COMP:10700"/>
        <dbReference type="ChEBI" id="CHEBI:15377"/>
        <dbReference type="ChEBI" id="CHEBI:29950"/>
        <dbReference type="ChEBI" id="CHEBI:30879"/>
        <dbReference type="ChEBI" id="CHEBI:35924"/>
        <dbReference type="ChEBI" id="CHEBI:50058"/>
        <dbReference type="EC" id="1.11.1.24"/>
    </reaction>
</comment>
<feature type="active site" description="Cysteine sulfenic acid (-SOH) intermediate" evidence="6">
    <location>
        <position position="60"/>
    </location>
</feature>
<dbReference type="InterPro" id="IPR013740">
    <property type="entry name" value="Redoxin"/>
</dbReference>
<keyword evidence="4 6" id="KW-1015">Disulfide bond</keyword>
<dbReference type="InterPro" id="IPR002065">
    <property type="entry name" value="TPX"/>
</dbReference>
<sequence length="166" mass="18039">MATVTFKGNPVTTFGELPKIGADAPNFRLTATDLSSKSLNNYLGHNVVLNIFPSVDTGVCAQSVRTFNEKASQLDNTKVLCISKDLPFAFARFCAAEGIDNVESLSDFRDGNFGKNYGLTFVDGPMEGLHSRCVVVLNDKAEVIYTEQVSEITDEPDYEAALKSIS</sequence>
<dbReference type="PANTHER" id="PTHR43110:SF1">
    <property type="entry name" value="THIOL PEROXIDASE"/>
    <property type="match status" value="1"/>
</dbReference>
<keyword evidence="3 6" id="KW-0560">Oxidoreductase</keyword>
<comment type="caution">
    <text evidence="8">The sequence shown here is derived from an EMBL/GenBank/DDBJ whole genome shotgun (WGS) entry which is preliminary data.</text>
</comment>
<comment type="miscellaneous">
    <text evidence="6">The active site is a conserved redox-active cysteine residue, the peroxidatic cysteine (C(P)), which makes the nucleophilic attack on the peroxide substrate. The peroxide oxidizes the C(P)-SH to cysteine sulfenic acid (C(P)-SOH), which then reacts with another cysteine residue, the resolving cysteine (C(R)), to form a disulfide bridge. The disulfide is subsequently reduced by an appropriate electron donor to complete the catalytic cycle. In this atypical 2-Cys peroxiredoxin, C(R) is present in the same subunit to form an intramolecular disulfide. The disulfide is subsequently reduced by thioredoxin.</text>
</comment>
<comment type="similarity">
    <text evidence="6">Belongs to the peroxiredoxin family. Tpx subfamily.</text>
</comment>
<evidence type="ECO:0000256" key="2">
    <source>
        <dbReference type="ARBA" id="ARBA00022862"/>
    </source>
</evidence>
<dbReference type="SUPFAM" id="SSF52833">
    <property type="entry name" value="Thioredoxin-like"/>
    <property type="match status" value="1"/>
</dbReference>
<evidence type="ECO:0000313" key="9">
    <source>
        <dbReference type="Proteomes" id="UP000681315"/>
    </source>
</evidence>
<reference evidence="8 9" key="1">
    <citation type="submission" date="2021-03" db="EMBL/GenBank/DDBJ databases">
        <title>Gelidibacter sp. nov., isolated from costal sediment.</title>
        <authorList>
            <person name="Lun K.-Y."/>
        </authorList>
    </citation>
    <scope>NUCLEOTIDE SEQUENCE [LARGE SCALE GENOMIC DNA]</scope>
    <source>
        <strain evidence="8 9">DF109</strain>
    </source>
</reference>
<keyword evidence="5 6" id="KW-0676">Redox-active center</keyword>
<proteinExistence type="inferred from homology"/>
<evidence type="ECO:0000256" key="6">
    <source>
        <dbReference type="HAMAP-Rule" id="MF_00269"/>
    </source>
</evidence>
<dbReference type="Pfam" id="PF08534">
    <property type="entry name" value="Redoxin"/>
    <property type="match status" value="1"/>
</dbReference>
<dbReference type="Proteomes" id="UP000681315">
    <property type="component" value="Unassembled WGS sequence"/>
</dbReference>
<evidence type="ECO:0000256" key="1">
    <source>
        <dbReference type="ARBA" id="ARBA00022559"/>
    </source>
</evidence>
<dbReference type="InterPro" id="IPR036249">
    <property type="entry name" value="Thioredoxin-like_sf"/>
</dbReference>
<accession>A0ABS3SUG8</accession>
<dbReference type="EMBL" id="JAGEVG010000016">
    <property type="protein sequence ID" value="MBO3099344.1"/>
    <property type="molecule type" value="Genomic_DNA"/>
</dbReference>
<dbReference type="InterPro" id="IPR013766">
    <property type="entry name" value="Thioredoxin_domain"/>
</dbReference>
<evidence type="ECO:0000256" key="4">
    <source>
        <dbReference type="ARBA" id="ARBA00023157"/>
    </source>
</evidence>
<comment type="function">
    <text evidence="6">Thiol-specific peroxidase that catalyzes the reduction of hydrogen peroxide and organic hydroperoxides to water and alcohols, respectively. Plays a role in cell protection against oxidative stress by detoxifying peroxides.</text>
</comment>
<dbReference type="InterPro" id="IPR050455">
    <property type="entry name" value="Tpx_Peroxidase_subfamily"/>
</dbReference>
<dbReference type="EC" id="1.11.1.24" evidence="6"/>
<comment type="subunit">
    <text evidence="6">Homodimer.</text>
</comment>
<name>A0ABS3SUG8_9FLAO</name>
<dbReference type="HAMAP" id="MF_00269">
    <property type="entry name" value="Tpx"/>
    <property type="match status" value="1"/>
</dbReference>
<keyword evidence="9" id="KW-1185">Reference proteome</keyword>
<dbReference type="GO" id="GO:0004601">
    <property type="term" value="F:peroxidase activity"/>
    <property type="evidence" value="ECO:0007669"/>
    <property type="project" value="UniProtKB-KW"/>
</dbReference>
<dbReference type="PROSITE" id="PS51352">
    <property type="entry name" value="THIOREDOXIN_2"/>
    <property type="match status" value="1"/>
</dbReference>
<dbReference type="PANTHER" id="PTHR43110">
    <property type="entry name" value="THIOL PEROXIDASE"/>
    <property type="match status" value="1"/>
</dbReference>
<dbReference type="Gene3D" id="3.40.30.10">
    <property type="entry name" value="Glutaredoxin"/>
    <property type="match status" value="1"/>
</dbReference>
<dbReference type="PROSITE" id="PS01265">
    <property type="entry name" value="TPX"/>
    <property type="match status" value="1"/>
</dbReference>
<feature type="disulfide bond" description="Redox-active" evidence="6">
    <location>
        <begin position="60"/>
        <end position="94"/>
    </location>
</feature>
<dbReference type="RefSeq" id="WP_208234459.1">
    <property type="nucleotide sequence ID" value="NZ_JAGEVG010000016.1"/>
</dbReference>
<evidence type="ECO:0000256" key="5">
    <source>
        <dbReference type="ARBA" id="ARBA00023284"/>
    </source>
</evidence>
<organism evidence="8 9">
    <name type="scientific">Gelidibacter pelagius</name>
    <dbReference type="NCBI Taxonomy" id="2819985"/>
    <lineage>
        <taxon>Bacteria</taxon>
        <taxon>Pseudomonadati</taxon>
        <taxon>Bacteroidota</taxon>
        <taxon>Flavobacteriia</taxon>
        <taxon>Flavobacteriales</taxon>
        <taxon>Flavobacteriaceae</taxon>
        <taxon>Gelidibacter</taxon>
    </lineage>
</organism>
<evidence type="ECO:0000259" key="7">
    <source>
        <dbReference type="PROSITE" id="PS51352"/>
    </source>
</evidence>
<keyword evidence="1 6" id="KW-0575">Peroxidase</keyword>
<protein>
    <recommendedName>
        <fullName evidence="6">Thiol peroxidase</fullName>
        <shortName evidence="6">Tpx</shortName>
        <ecNumber evidence="6">1.11.1.24</ecNumber>
    </recommendedName>
    <alternativeName>
        <fullName evidence="6">Peroxiredoxin tpx</fullName>
        <shortName evidence="6">Prx</shortName>
    </alternativeName>
    <alternativeName>
        <fullName evidence="6">Thioredoxin peroxidase</fullName>
    </alternativeName>
    <alternativeName>
        <fullName evidence="6">Thioredoxin-dependent peroxiredoxin</fullName>
    </alternativeName>
</protein>
<feature type="domain" description="Thioredoxin" evidence="7">
    <location>
        <begin position="18"/>
        <end position="166"/>
    </location>
</feature>
<evidence type="ECO:0000256" key="3">
    <source>
        <dbReference type="ARBA" id="ARBA00023002"/>
    </source>
</evidence>
<dbReference type="CDD" id="cd03014">
    <property type="entry name" value="PRX_Atyp2cys"/>
    <property type="match status" value="1"/>
</dbReference>
<dbReference type="InterPro" id="IPR018219">
    <property type="entry name" value="Tpx_CS"/>
</dbReference>
<keyword evidence="2 6" id="KW-0049">Antioxidant</keyword>
<evidence type="ECO:0000313" key="8">
    <source>
        <dbReference type="EMBL" id="MBO3099344.1"/>
    </source>
</evidence>
<gene>
    <name evidence="6 8" type="primary">tpx</name>
    <name evidence="8" type="ORF">J4051_13770</name>
</gene>
<dbReference type="NCBIfam" id="NF001808">
    <property type="entry name" value="PRK00522.1"/>
    <property type="match status" value="1"/>
</dbReference>